<sequence length="245" mass="28622">MPDQIAQFRGTVWSNRQLEQNLKLAEFFPTGYGFLLYKRLPEKSSGKQIINWAFQQAMLTGDVVRCELTNTDLVDLVEVFDVKCKCGNPATVVNYCESCGGFKFCEDCLDSIVFYNHSDHDCSKECCANGHHRKPITEENLERMIQKTKVTIMELRKTRRFTVYLIDIRRKTKEEIEQEKLKLSYENNISDWPYVTSLEFNKDVAIETIKGDLTKPYLRGITSIRKLPANRDQWNRREFTFMGDV</sequence>
<dbReference type="AlphaFoldDB" id="A0A1F5G2T7"/>
<proteinExistence type="predicted"/>
<dbReference type="EMBL" id="MFAT01000040">
    <property type="protein sequence ID" value="OGD86159.1"/>
    <property type="molecule type" value="Genomic_DNA"/>
</dbReference>
<name>A0A1F5G2T7_9BACT</name>
<reference evidence="1 2" key="1">
    <citation type="journal article" date="2016" name="Nat. Commun.">
        <title>Thousands of microbial genomes shed light on interconnected biogeochemical processes in an aquifer system.</title>
        <authorList>
            <person name="Anantharaman K."/>
            <person name="Brown C.T."/>
            <person name="Hug L.A."/>
            <person name="Sharon I."/>
            <person name="Castelle C.J."/>
            <person name="Probst A.J."/>
            <person name="Thomas B.C."/>
            <person name="Singh A."/>
            <person name="Wilkins M.J."/>
            <person name="Karaoz U."/>
            <person name="Brodie E.L."/>
            <person name="Williams K.H."/>
            <person name="Hubbard S.S."/>
            <person name="Banfield J.F."/>
        </authorList>
    </citation>
    <scope>NUCLEOTIDE SEQUENCE [LARGE SCALE GENOMIC DNA]</scope>
</reference>
<evidence type="ECO:0000313" key="1">
    <source>
        <dbReference type="EMBL" id="OGD86159.1"/>
    </source>
</evidence>
<protein>
    <submittedName>
        <fullName evidence="1">Uncharacterized protein</fullName>
    </submittedName>
</protein>
<evidence type="ECO:0000313" key="2">
    <source>
        <dbReference type="Proteomes" id="UP000176317"/>
    </source>
</evidence>
<organism evidence="1 2">
    <name type="scientific">Candidatus Curtissbacteria bacterium RBG_13_35_7</name>
    <dbReference type="NCBI Taxonomy" id="1797705"/>
    <lineage>
        <taxon>Bacteria</taxon>
        <taxon>Candidatus Curtissiibacteriota</taxon>
    </lineage>
</organism>
<gene>
    <name evidence="1" type="ORF">A2164_01645</name>
</gene>
<accession>A0A1F5G2T7</accession>
<comment type="caution">
    <text evidence="1">The sequence shown here is derived from an EMBL/GenBank/DDBJ whole genome shotgun (WGS) entry which is preliminary data.</text>
</comment>
<dbReference type="Proteomes" id="UP000176317">
    <property type="component" value="Unassembled WGS sequence"/>
</dbReference>